<comment type="caution">
    <text evidence="2">The sequence shown here is derived from an EMBL/GenBank/DDBJ whole genome shotgun (WGS) entry which is preliminary data.</text>
</comment>
<keyword evidence="3" id="KW-1185">Reference proteome</keyword>
<dbReference type="PROSITE" id="PS50097">
    <property type="entry name" value="BTB"/>
    <property type="match status" value="1"/>
</dbReference>
<proteinExistence type="predicted"/>
<feature type="domain" description="BTB" evidence="1">
    <location>
        <begin position="28"/>
        <end position="91"/>
    </location>
</feature>
<protein>
    <recommendedName>
        <fullName evidence="1">BTB domain-containing protein</fullName>
    </recommendedName>
</protein>
<evidence type="ECO:0000259" key="1">
    <source>
        <dbReference type="PROSITE" id="PS50097"/>
    </source>
</evidence>
<dbReference type="Pfam" id="PF00651">
    <property type="entry name" value="BTB"/>
    <property type="match status" value="1"/>
</dbReference>
<dbReference type="SUPFAM" id="SSF54695">
    <property type="entry name" value="POZ domain"/>
    <property type="match status" value="1"/>
</dbReference>
<organism evidence="2 3">
    <name type="scientific">Roridomyces roridus</name>
    <dbReference type="NCBI Taxonomy" id="1738132"/>
    <lineage>
        <taxon>Eukaryota</taxon>
        <taxon>Fungi</taxon>
        <taxon>Dikarya</taxon>
        <taxon>Basidiomycota</taxon>
        <taxon>Agaricomycotina</taxon>
        <taxon>Agaricomycetes</taxon>
        <taxon>Agaricomycetidae</taxon>
        <taxon>Agaricales</taxon>
        <taxon>Marasmiineae</taxon>
        <taxon>Mycenaceae</taxon>
        <taxon>Roridomyces</taxon>
    </lineage>
</organism>
<dbReference type="InterPro" id="IPR000210">
    <property type="entry name" value="BTB/POZ_dom"/>
</dbReference>
<dbReference type="InterPro" id="IPR011333">
    <property type="entry name" value="SKP1/BTB/POZ_sf"/>
</dbReference>
<sequence>MSDSPSADILTNPSAFEPTHPFDSAAGADAILRSSDGVDFYIHRAILSLVSRVFETMFTLPQSESSPAVPVIDLSETSVALDRTLRLFYPGTDQSVGTLEELRQVIDFVVKYDMQRQIPVAKQLLRKYYSTQPLAVYAIALKHQWNDVAKAVARESLVGQRLDVLNSDAPPEVDELTARAYHNWLQYHTLCGKTAKAAATKPTWFDPGSQFSRCKCVGEKLTCYGGQSQGVPSWFFRYVFDTGAMLAITPGLDIRQLDTFSAAWRQEKCFQCRPFDFVNFATVLLPQQIEAELDKVELKF</sequence>
<name>A0AAD7C0I5_9AGAR</name>
<reference evidence="2" key="1">
    <citation type="submission" date="2023-03" db="EMBL/GenBank/DDBJ databases">
        <title>Massive genome expansion in bonnet fungi (Mycena s.s.) driven by repeated elements and novel gene families across ecological guilds.</title>
        <authorList>
            <consortium name="Lawrence Berkeley National Laboratory"/>
            <person name="Harder C.B."/>
            <person name="Miyauchi S."/>
            <person name="Viragh M."/>
            <person name="Kuo A."/>
            <person name="Thoen E."/>
            <person name="Andreopoulos B."/>
            <person name="Lu D."/>
            <person name="Skrede I."/>
            <person name="Drula E."/>
            <person name="Henrissat B."/>
            <person name="Morin E."/>
            <person name="Kohler A."/>
            <person name="Barry K."/>
            <person name="LaButti K."/>
            <person name="Morin E."/>
            <person name="Salamov A."/>
            <person name="Lipzen A."/>
            <person name="Mereny Z."/>
            <person name="Hegedus B."/>
            <person name="Baldrian P."/>
            <person name="Stursova M."/>
            <person name="Weitz H."/>
            <person name="Taylor A."/>
            <person name="Grigoriev I.V."/>
            <person name="Nagy L.G."/>
            <person name="Martin F."/>
            <person name="Kauserud H."/>
        </authorList>
    </citation>
    <scope>NUCLEOTIDE SEQUENCE</scope>
    <source>
        <strain evidence="2">9284</strain>
    </source>
</reference>
<evidence type="ECO:0000313" key="2">
    <source>
        <dbReference type="EMBL" id="KAJ7636244.1"/>
    </source>
</evidence>
<gene>
    <name evidence="2" type="ORF">FB45DRAFT_788445</name>
</gene>
<evidence type="ECO:0000313" key="3">
    <source>
        <dbReference type="Proteomes" id="UP001221142"/>
    </source>
</evidence>
<dbReference type="AlphaFoldDB" id="A0AAD7C0I5"/>
<dbReference type="Proteomes" id="UP001221142">
    <property type="component" value="Unassembled WGS sequence"/>
</dbReference>
<accession>A0AAD7C0I5</accession>
<dbReference type="CDD" id="cd18186">
    <property type="entry name" value="BTB_POZ_ZBTB_KLHL-like"/>
    <property type="match status" value="1"/>
</dbReference>
<dbReference type="Gene3D" id="3.30.710.10">
    <property type="entry name" value="Potassium Channel Kv1.1, Chain A"/>
    <property type="match status" value="1"/>
</dbReference>
<dbReference type="EMBL" id="JARKIF010000006">
    <property type="protein sequence ID" value="KAJ7636244.1"/>
    <property type="molecule type" value="Genomic_DNA"/>
</dbReference>